<dbReference type="AlphaFoldDB" id="A0A8B8BWB0"/>
<dbReference type="InterPro" id="IPR010285">
    <property type="entry name" value="DNA_helicase_pif1-like_DEAD"/>
</dbReference>
<evidence type="ECO:0000259" key="2">
    <source>
        <dbReference type="Pfam" id="PF05970"/>
    </source>
</evidence>
<evidence type="ECO:0000313" key="4">
    <source>
        <dbReference type="RefSeq" id="XP_022307657.1"/>
    </source>
</evidence>
<keyword evidence="1" id="KW-0067">ATP-binding</keyword>
<dbReference type="GO" id="GO:0006281">
    <property type="term" value="P:DNA repair"/>
    <property type="evidence" value="ECO:0007669"/>
    <property type="project" value="UniProtKB-KW"/>
</dbReference>
<keyword evidence="1" id="KW-0547">Nucleotide-binding</keyword>
<dbReference type="PANTHER" id="PTHR47642:SF7">
    <property type="entry name" value="ATP-DEPENDENT DNA HELICASE PIF1"/>
    <property type="match status" value="1"/>
</dbReference>
<keyword evidence="1" id="KW-0234">DNA repair</keyword>
<dbReference type="EC" id="5.6.2.3" evidence="1"/>
<evidence type="ECO:0000313" key="3">
    <source>
        <dbReference type="Proteomes" id="UP000694844"/>
    </source>
</evidence>
<dbReference type="GO" id="GO:0043139">
    <property type="term" value="F:5'-3' DNA helicase activity"/>
    <property type="evidence" value="ECO:0007669"/>
    <property type="project" value="UniProtKB-EC"/>
</dbReference>
<dbReference type="GO" id="GO:0006310">
    <property type="term" value="P:DNA recombination"/>
    <property type="evidence" value="ECO:0007669"/>
    <property type="project" value="UniProtKB-KW"/>
</dbReference>
<comment type="catalytic activity">
    <reaction evidence="1">
        <text>ATP + H2O = ADP + phosphate + H(+)</text>
        <dbReference type="Rhea" id="RHEA:13065"/>
        <dbReference type="ChEBI" id="CHEBI:15377"/>
        <dbReference type="ChEBI" id="CHEBI:15378"/>
        <dbReference type="ChEBI" id="CHEBI:30616"/>
        <dbReference type="ChEBI" id="CHEBI:43474"/>
        <dbReference type="ChEBI" id="CHEBI:456216"/>
        <dbReference type="EC" id="5.6.2.3"/>
    </reaction>
</comment>
<gene>
    <name evidence="4" type="primary">LOC111113658</name>
</gene>
<dbReference type="GO" id="GO:0005524">
    <property type="term" value="F:ATP binding"/>
    <property type="evidence" value="ECO:0007669"/>
    <property type="project" value="UniProtKB-KW"/>
</dbReference>
<sequence>MYAHQLKAVSIVQGGHSLYIGGQAGVGKSYLVQQIFEDARRRHKSVQLTCTTGIACSNYPQVMNAMTIHRWSGIGDGRYTGQKLQQLVCHDDQCAGAKERIISTEMLIIDEISMMSRNMLDKLETVCRIRNISAAFGGIQLIVVGDFLQLPPVKNTRYGDLGEYAFTSSYWPNHSVFLDKVVRQDNETLIMCIRSLSLG</sequence>
<dbReference type="GO" id="GO:0016787">
    <property type="term" value="F:hydrolase activity"/>
    <property type="evidence" value="ECO:0007669"/>
    <property type="project" value="UniProtKB-KW"/>
</dbReference>
<comment type="cofactor">
    <cofactor evidence="1">
        <name>Mg(2+)</name>
        <dbReference type="ChEBI" id="CHEBI:18420"/>
    </cofactor>
</comment>
<comment type="similarity">
    <text evidence="1">Belongs to the helicase family.</text>
</comment>
<dbReference type="Gene3D" id="3.40.50.300">
    <property type="entry name" value="P-loop containing nucleotide triphosphate hydrolases"/>
    <property type="match status" value="1"/>
</dbReference>
<dbReference type="Pfam" id="PF05970">
    <property type="entry name" value="PIF1"/>
    <property type="match status" value="1"/>
</dbReference>
<dbReference type="InterPro" id="IPR051055">
    <property type="entry name" value="PIF1_helicase"/>
</dbReference>
<keyword evidence="1" id="KW-0233">DNA recombination</keyword>
<dbReference type="KEGG" id="cvn:111113658"/>
<reference evidence="4" key="1">
    <citation type="submission" date="2025-08" db="UniProtKB">
        <authorList>
            <consortium name="RefSeq"/>
        </authorList>
    </citation>
    <scope>IDENTIFICATION</scope>
    <source>
        <tissue evidence="4">Whole sample</tissue>
    </source>
</reference>
<proteinExistence type="inferred from homology"/>
<dbReference type="PANTHER" id="PTHR47642">
    <property type="entry name" value="ATP-DEPENDENT DNA HELICASE"/>
    <property type="match status" value="1"/>
</dbReference>
<protein>
    <recommendedName>
        <fullName evidence="1">ATP-dependent DNA helicase</fullName>
        <ecNumber evidence="1">5.6.2.3</ecNumber>
    </recommendedName>
</protein>
<keyword evidence="1" id="KW-0227">DNA damage</keyword>
<dbReference type="InterPro" id="IPR027417">
    <property type="entry name" value="P-loop_NTPase"/>
</dbReference>
<evidence type="ECO:0000256" key="1">
    <source>
        <dbReference type="RuleBase" id="RU363044"/>
    </source>
</evidence>
<dbReference type="GO" id="GO:0000723">
    <property type="term" value="P:telomere maintenance"/>
    <property type="evidence" value="ECO:0007669"/>
    <property type="project" value="InterPro"/>
</dbReference>
<dbReference type="Proteomes" id="UP000694844">
    <property type="component" value="Chromosome 9"/>
</dbReference>
<keyword evidence="3" id="KW-1185">Reference proteome</keyword>
<feature type="domain" description="DNA helicase Pif1-like DEAD-box helicase" evidence="2">
    <location>
        <begin position="11"/>
        <end position="187"/>
    </location>
</feature>
<dbReference type="SUPFAM" id="SSF52540">
    <property type="entry name" value="P-loop containing nucleoside triphosphate hydrolases"/>
    <property type="match status" value="2"/>
</dbReference>
<keyword evidence="1" id="KW-0378">Hydrolase</keyword>
<organism evidence="3 4">
    <name type="scientific">Crassostrea virginica</name>
    <name type="common">Eastern oyster</name>
    <dbReference type="NCBI Taxonomy" id="6565"/>
    <lineage>
        <taxon>Eukaryota</taxon>
        <taxon>Metazoa</taxon>
        <taxon>Spiralia</taxon>
        <taxon>Lophotrochozoa</taxon>
        <taxon>Mollusca</taxon>
        <taxon>Bivalvia</taxon>
        <taxon>Autobranchia</taxon>
        <taxon>Pteriomorphia</taxon>
        <taxon>Ostreida</taxon>
        <taxon>Ostreoidea</taxon>
        <taxon>Ostreidae</taxon>
        <taxon>Crassostrea</taxon>
    </lineage>
</organism>
<dbReference type="GeneID" id="111113658"/>
<accession>A0A8B8BWB0</accession>
<dbReference type="OrthoDB" id="10050764at2759"/>
<name>A0A8B8BWB0_CRAVI</name>
<keyword evidence="1" id="KW-0347">Helicase</keyword>
<dbReference type="RefSeq" id="XP_022307657.1">
    <property type="nucleotide sequence ID" value="XM_022451949.1"/>
</dbReference>